<feature type="disulfide bond" evidence="17">
    <location>
        <begin position="862"/>
        <end position="880"/>
    </location>
</feature>
<feature type="domain" description="SRCR" evidence="25">
    <location>
        <begin position="194"/>
        <end position="301"/>
    </location>
</feature>
<evidence type="ECO:0000256" key="3">
    <source>
        <dbReference type="ARBA" id="ARBA00022525"/>
    </source>
</evidence>
<keyword evidence="15" id="KW-0325">Glycoprotein</keyword>
<feature type="disulfide bond" evidence="16">
    <location>
        <begin position="613"/>
        <end position="636"/>
    </location>
</feature>
<keyword evidence="4 16" id="KW-0420">Kringle</keyword>
<dbReference type="Pfam" id="PF00051">
    <property type="entry name" value="Kringle"/>
    <property type="match status" value="1"/>
</dbReference>
<evidence type="ECO:0000256" key="10">
    <source>
        <dbReference type="ARBA" id="ARBA00022825"/>
    </source>
</evidence>
<evidence type="ECO:0000256" key="2">
    <source>
        <dbReference type="ARBA" id="ARBA00004613"/>
    </source>
</evidence>
<feature type="disulfide bond" evidence="18">
    <location>
        <begin position="1124"/>
        <end position="1134"/>
    </location>
</feature>
<dbReference type="InterPro" id="IPR013806">
    <property type="entry name" value="Kringle-like"/>
</dbReference>
<feature type="region of interest" description="Disordered" evidence="20">
    <location>
        <begin position="1162"/>
        <end position="1192"/>
    </location>
</feature>
<dbReference type="InterPro" id="IPR036055">
    <property type="entry name" value="LDL_receptor-like_sf"/>
</dbReference>
<keyword evidence="12" id="KW-0472">Membrane</keyword>
<evidence type="ECO:0000256" key="21">
    <source>
        <dbReference type="SAM" id="SignalP"/>
    </source>
</evidence>
<dbReference type="CDD" id="cd00190">
    <property type="entry name" value="Tryp_SPc"/>
    <property type="match status" value="1"/>
</dbReference>
<dbReference type="PROSITE" id="PS01209">
    <property type="entry name" value="LDLRA_1"/>
    <property type="match status" value="2"/>
</dbReference>
<feature type="domain" description="SRCR" evidence="25">
    <location>
        <begin position="901"/>
        <end position="1007"/>
    </location>
</feature>
<dbReference type="PROSITE" id="PS50240">
    <property type="entry name" value="TRYPSIN_DOM"/>
    <property type="match status" value="1"/>
</dbReference>
<evidence type="ECO:0000256" key="11">
    <source>
        <dbReference type="ARBA" id="ARBA00022989"/>
    </source>
</evidence>
<proteinExistence type="predicted"/>
<dbReference type="Pfam" id="PF00057">
    <property type="entry name" value="Ldl_recept_a"/>
    <property type="match status" value="3"/>
</dbReference>
<feature type="domain" description="Kringle" evidence="23">
    <location>
        <begin position="478"/>
        <end position="641"/>
    </location>
</feature>
<dbReference type="SMART" id="SM00130">
    <property type="entry name" value="KR"/>
    <property type="match status" value="1"/>
</dbReference>
<dbReference type="SUPFAM" id="SSF56487">
    <property type="entry name" value="SRCR-like"/>
    <property type="match status" value="3"/>
</dbReference>
<dbReference type="STRING" id="282301.A0A267GQH1"/>
<feature type="domain" description="SRCR" evidence="25">
    <location>
        <begin position="1052"/>
        <end position="1155"/>
    </location>
</feature>
<dbReference type="SUPFAM" id="SSF57440">
    <property type="entry name" value="Kringle-like"/>
    <property type="match status" value="2"/>
</dbReference>
<feature type="domain" description="Apple" evidence="26">
    <location>
        <begin position="749"/>
        <end position="854"/>
    </location>
</feature>
<feature type="compositionally biased region" description="Gly residues" evidence="20">
    <location>
        <begin position="537"/>
        <end position="557"/>
    </location>
</feature>
<reference evidence="27 28" key="1">
    <citation type="submission" date="2017-06" db="EMBL/GenBank/DDBJ databases">
        <title>A platform for efficient transgenesis in Macrostomum lignano, a flatworm model organism for stem cell research.</title>
        <authorList>
            <person name="Berezikov E."/>
        </authorList>
    </citation>
    <scope>NUCLEOTIDE SEQUENCE [LARGE SCALE GENOMIC DNA]</scope>
    <source>
        <strain evidence="27">DV1</strain>
        <tissue evidence="27">Whole organism</tissue>
    </source>
</reference>
<keyword evidence="10 19" id="KW-0720">Serine protease</keyword>
<dbReference type="PROSITE" id="PS00135">
    <property type="entry name" value="TRYPSIN_SER"/>
    <property type="match status" value="1"/>
</dbReference>
<evidence type="ECO:0000259" key="22">
    <source>
        <dbReference type="PROSITE" id="PS50041"/>
    </source>
</evidence>
<dbReference type="Proteomes" id="UP000215902">
    <property type="component" value="Unassembled WGS sequence"/>
</dbReference>
<dbReference type="GO" id="GO:0004252">
    <property type="term" value="F:serine-type endopeptidase activity"/>
    <property type="evidence" value="ECO:0007669"/>
    <property type="project" value="InterPro"/>
</dbReference>
<dbReference type="SUPFAM" id="SSF56436">
    <property type="entry name" value="C-type lectin-like"/>
    <property type="match status" value="1"/>
</dbReference>
<feature type="region of interest" description="Disordered" evidence="20">
    <location>
        <begin position="510"/>
        <end position="594"/>
    </location>
</feature>
<keyword evidence="6" id="KW-0812">Transmembrane</keyword>
<evidence type="ECO:0000256" key="14">
    <source>
        <dbReference type="ARBA" id="ARBA00023170"/>
    </source>
</evidence>
<dbReference type="Gene3D" id="2.40.128.620">
    <property type="match status" value="1"/>
</dbReference>
<dbReference type="Gene3D" id="4.10.400.10">
    <property type="entry name" value="Low-density Lipoprotein Receptor"/>
    <property type="match status" value="3"/>
</dbReference>
<feature type="region of interest" description="Disordered" evidence="20">
    <location>
        <begin position="111"/>
        <end position="146"/>
    </location>
</feature>
<evidence type="ECO:0008006" key="29">
    <source>
        <dbReference type="Google" id="ProtNLM"/>
    </source>
</evidence>
<evidence type="ECO:0000256" key="12">
    <source>
        <dbReference type="ARBA" id="ARBA00023136"/>
    </source>
</evidence>
<dbReference type="Gene3D" id="3.10.100.10">
    <property type="entry name" value="Mannose-Binding Protein A, subunit A"/>
    <property type="match status" value="1"/>
</dbReference>
<feature type="domain" description="C-type lectin" evidence="22">
    <location>
        <begin position="313"/>
        <end position="471"/>
    </location>
</feature>
<dbReference type="CDD" id="cd00112">
    <property type="entry name" value="LDLa"/>
    <property type="match status" value="3"/>
</dbReference>
<evidence type="ECO:0000256" key="1">
    <source>
        <dbReference type="ARBA" id="ARBA00004167"/>
    </source>
</evidence>
<dbReference type="SMART" id="SM00020">
    <property type="entry name" value="Tryp_SPc"/>
    <property type="match status" value="1"/>
</dbReference>
<dbReference type="InterPro" id="IPR033116">
    <property type="entry name" value="TRYPSIN_SER"/>
</dbReference>
<dbReference type="InterPro" id="IPR003609">
    <property type="entry name" value="Pan_app"/>
</dbReference>
<dbReference type="SUPFAM" id="SSF57424">
    <property type="entry name" value="LDL receptor-like module"/>
    <property type="match status" value="4"/>
</dbReference>
<keyword evidence="8" id="KW-0677">Repeat</keyword>
<keyword evidence="3" id="KW-0964">Secreted</keyword>
<dbReference type="InterPro" id="IPR016186">
    <property type="entry name" value="C-type_lectin-like/link_sf"/>
</dbReference>
<dbReference type="InterPro" id="IPR036772">
    <property type="entry name" value="SRCR-like_dom_sf"/>
</dbReference>
<dbReference type="InterPro" id="IPR001304">
    <property type="entry name" value="C-type_lectin-like"/>
</dbReference>
<evidence type="ECO:0000313" key="27">
    <source>
        <dbReference type="EMBL" id="PAA87654.1"/>
    </source>
</evidence>
<dbReference type="Pfam" id="PF00089">
    <property type="entry name" value="Trypsin"/>
    <property type="match status" value="1"/>
</dbReference>
<dbReference type="PROSITE" id="PS00021">
    <property type="entry name" value="KRINGLE_1"/>
    <property type="match status" value="1"/>
</dbReference>
<comment type="subcellular location">
    <subcellularLocation>
        <location evidence="1">Membrane</location>
        <topology evidence="1">Single-pass membrane protein</topology>
    </subcellularLocation>
    <subcellularLocation>
        <location evidence="2">Secreted</location>
    </subcellularLocation>
</comment>
<dbReference type="PROSITE" id="PS50068">
    <property type="entry name" value="LDLRA_2"/>
    <property type="match status" value="4"/>
</dbReference>
<feature type="signal peptide" evidence="21">
    <location>
        <begin position="1"/>
        <end position="20"/>
    </location>
</feature>
<dbReference type="InterPro" id="IPR001190">
    <property type="entry name" value="SRCR"/>
</dbReference>
<dbReference type="PRINTS" id="PR00258">
    <property type="entry name" value="SPERACTRCPTR"/>
</dbReference>
<accession>A0A267GQH1</accession>
<protein>
    <recommendedName>
        <fullName evidence="29">Serine protease 12</fullName>
    </recommendedName>
</protein>
<evidence type="ECO:0000259" key="26">
    <source>
        <dbReference type="PROSITE" id="PS50948"/>
    </source>
</evidence>
<dbReference type="Gene3D" id="2.40.20.10">
    <property type="entry name" value="Plasminogen Kringle 4"/>
    <property type="match status" value="2"/>
</dbReference>
<dbReference type="Pfam" id="PF00530">
    <property type="entry name" value="SRCR"/>
    <property type="match status" value="3"/>
</dbReference>
<dbReference type="SMART" id="SM00202">
    <property type="entry name" value="SR"/>
    <property type="match status" value="3"/>
</dbReference>
<dbReference type="SMART" id="SM00192">
    <property type="entry name" value="LDLa"/>
    <property type="match status" value="4"/>
</dbReference>
<evidence type="ECO:0000256" key="9">
    <source>
        <dbReference type="ARBA" id="ARBA00022801"/>
    </source>
</evidence>
<dbReference type="PROSITE" id="PS50287">
    <property type="entry name" value="SRCR_2"/>
    <property type="match status" value="3"/>
</dbReference>
<feature type="region of interest" description="Disordered" evidence="20">
    <location>
        <begin position="179"/>
        <end position="203"/>
    </location>
</feature>
<dbReference type="PROSITE" id="PS50948">
    <property type="entry name" value="PAN"/>
    <property type="match status" value="1"/>
</dbReference>
<feature type="domain" description="Peptidase S1" evidence="24">
    <location>
        <begin position="1210"/>
        <end position="1449"/>
    </location>
</feature>
<keyword evidence="11" id="KW-1133">Transmembrane helix</keyword>
<feature type="compositionally biased region" description="Gly residues" evidence="20">
    <location>
        <begin position="126"/>
        <end position="146"/>
    </location>
</feature>
<evidence type="ECO:0000259" key="25">
    <source>
        <dbReference type="PROSITE" id="PS50287"/>
    </source>
</evidence>
<dbReference type="EMBL" id="NIVC01000222">
    <property type="protein sequence ID" value="PAA87654.1"/>
    <property type="molecule type" value="Genomic_DNA"/>
</dbReference>
<comment type="caution">
    <text evidence="18">Lacks conserved residue(s) required for the propagation of feature annotation.</text>
</comment>
<dbReference type="InterPro" id="IPR009003">
    <property type="entry name" value="Peptidase_S1_PA"/>
</dbReference>
<dbReference type="GO" id="GO:0016020">
    <property type="term" value="C:membrane"/>
    <property type="evidence" value="ECO:0007669"/>
    <property type="project" value="UniProtKB-SubCell"/>
</dbReference>
<dbReference type="Gene3D" id="2.40.10.10">
    <property type="entry name" value="Trypsin-like serine proteases"/>
    <property type="match status" value="1"/>
</dbReference>
<keyword evidence="9 19" id="KW-0378">Hydrolase</keyword>
<dbReference type="GO" id="GO:0006508">
    <property type="term" value="P:proteolysis"/>
    <property type="evidence" value="ECO:0007669"/>
    <property type="project" value="UniProtKB-KW"/>
</dbReference>
<dbReference type="OrthoDB" id="6020543at2759"/>
<comment type="caution">
    <text evidence="27">The sequence shown here is derived from an EMBL/GenBank/DDBJ whole genome shotgun (WGS) entry which is preliminary data.</text>
</comment>
<feature type="chain" id="PRO_5012108317" description="Serine protease 12" evidence="21">
    <location>
        <begin position="21"/>
        <end position="1452"/>
    </location>
</feature>
<evidence type="ECO:0000313" key="28">
    <source>
        <dbReference type="Proteomes" id="UP000215902"/>
    </source>
</evidence>
<dbReference type="CDD" id="cd00037">
    <property type="entry name" value="CLECT"/>
    <property type="match status" value="1"/>
</dbReference>
<organism evidence="27 28">
    <name type="scientific">Macrostomum lignano</name>
    <dbReference type="NCBI Taxonomy" id="282301"/>
    <lineage>
        <taxon>Eukaryota</taxon>
        <taxon>Metazoa</taxon>
        <taxon>Spiralia</taxon>
        <taxon>Lophotrochozoa</taxon>
        <taxon>Platyhelminthes</taxon>
        <taxon>Rhabditophora</taxon>
        <taxon>Macrostomorpha</taxon>
        <taxon>Macrostomida</taxon>
        <taxon>Macrostomidae</taxon>
        <taxon>Macrostomum</taxon>
    </lineage>
</organism>
<evidence type="ECO:0000256" key="15">
    <source>
        <dbReference type="ARBA" id="ARBA00023180"/>
    </source>
</evidence>
<dbReference type="InterPro" id="IPR016187">
    <property type="entry name" value="CTDL_fold"/>
</dbReference>
<evidence type="ECO:0000256" key="16">
    <source>
        <dbReference type="PROSITE-ProRule" id="PRU00121"/>
    </source>
</evidence>
<evidence type="ECO:0000256" key="18">
    <source>
        <dbReference type="PROSITE-ProRule" id="PRU00196"/>
    </source>
</evidence>
<evidence type="ECO:0000256" key="4">
    <source>
        <dbReference type="ARBA" id="ARBA00022572"/>
    </source>
</evidence>
<dbReference type="Gene3D" id="3.10.250.10">
    <property type="entry name" value="SRCR-like domain"/>
    <property type="match status" value="3"/>
</dbReference>
<evidence type="ECO:0000259" key="23">
    <source>
        <dbReference type="PROSITE" id="PS50070"/>
    </source>
</evidence>
<evidence type="ECO:0000256" key="19">
    <source>
        <dbReference type="RuleBase" id="RU363034"/>
    </source>
</evidence>
<dbReference type="InterPro" id="IPR002172">
    <property type="entry name" value="LDrepeatLR_classA_rpt"/>
</dbReference>
<dbReference type="PRINTS" id="PR00261">
    <property type="entry name" value="LDLRECEPTOR"/>
</dbReference>
<dbReference type="FunFam" id="3.10.250.10:FF:000016">
    <property type="entry name" value="Scavenger receptor cysteine-rich protein type 12"/>
    <property type="match status" value="2"/>
</dbReference>
<evidence type="ECO:0000256" key="7">
    <source>
        <dbReference type="ARBA" id="ARBA00022729"/>
    </source>
</evidence>
<dbReference type="InterPro" id="IPR038178">
    <property type="entry name" value="Kringle_sf"/>
</dbReference>
<dbReference type="PROSITE" id="PS50041">
    <property type="entry name" value="C_TYPE_LECTIN_2"/>
    <property type="match status" value="1"/>
</dbReference>
<dbReference type="GO" id="GO:0005576">
    <property type="term" value="C:extracellular region"/>
    <property type="evidence" value="ECO:0007669"/>
    <property type="project" value="UniProtKB-SubCell"/>
</dbReference>
<dbReference type="InterPro" id="IPR023415">
    <property type="entry name" value="LDLR_class-A_CS"/>
</dbReference>
<evidence type="ECO:0000256" key="20">
    <source>
        <dbReference type="SAM" id="MobiDB-lite"/>
    </source>
</evidence>
<dbReference type="InterPro" id="IPR001254">
    <property type="entry name" value="Trypsin_dom"/>
</dbReference>
<keyword evidence="13 18" id="KW-1015">Disulfide bond</keyword>
<dbReference type="PROSITE" id="PS50070">
    <property type="entry name" value="KRINGLE_2"/>
    <property type="match status" value="1"/>
</dbReference>
<dbReference type="InterPro" id="IPR000001">
    <property type="entry name" value="Kringle"/>
</dbReference>
<evidence type="ECO:0000256" key="6">
    <source>
        <dbReference type="ARBA" id="ARBA00022692"/>
    </source>
</evidence>
<dbReference type="SMART" id="SM00034">
    <property type="entry name" value="CLECT"/>
    <property type="match status" value="1"/>
</dbReference>
<dbReference type="PANTHER" id="PTHR24252">
    <property type="entry name" value="ACROSIN-RELATED"/>
    <property type="match status" value="1"/>
</dbReference>
<dbReference type="PROSITE" id="PS00134">
    <property type="entry name" value="TRYPSIN_HIS"/>
    <property type="match status" value="1"/>
</dbReference>
<gene>
    <name evidence="27" type="ORF">BOX15_Mlig019311g1</name>
</gene>
<keyword evidence="7 21" id="KW-0732">Signal</keyword>
<keyword evidence="14" id="KW-0675">Receptor</keyword>
<evidence type="ECO:0000256" key="17">
    <source>
        <dbReference type="PROSITE-ProRule" id="PRU00124"/>
    </source>
</evidence>
<feature type="disulfide bond" evidence="17">
    <location>
        <begin position="1030"/>
        <end position="1045"/>
    </location>
</feature>
<evidence type="ECO:0000259" key="24">
    <source>
        <dbReference type="PROSITE" id="PS50240"/>
    </source>
</evidence>
<evidence type="ECO:0000256" key="5">
    <source>
        <dbReference type="ARBA" id="ARBA00022670"/>
    </source>
</evidence>
<name>A0A267GQH1_9PLAT</name>
<dbReference type="SUPFAM" id="SSF50494">
    <property type="entry name" value="Trypsin-like serine proteases"/>
    <property type="match status" value="1"/>
</dbReference>
<dbReference type="InterPro" id="IPR018056">
    <property type="entry name" value="Kringle_CS"/>
</dbReference>
<feature type="compositionally biased region" description="Low complexity" evidence="20">
    <location>
        <begin position="567"/>
        <end position="591"/>
    </location>
</feature>
<keyword evidence="28" id="KW-1185">Reference proteome</keyword>
<sequence>MKATLLPCLLALCCCQLSQQMQLSEEQTLTRPRSSDRSYRTTFRSYRTTYRTYRRVGTTGGAGQQMQTGDISWDSDDLSINGDNDLWSDSDIDIDTGGDFDFDDGIDGTGDIGGEDGLDWSIDMSGGSGSGSGSGTGTGSGSGGQLKPGFNVMQLYGATNDPAQPSYPLVPSARPVDSSSMYIDGRVPQPPQRVRLRGNQSDMNPNEGRVEVFYNGQWGLVCDDHFSEAEANVACLSLGFKSGSNRVYSGSFFGTGGYSARDIRMERLRCSPSAEEVGLHQCSHSHLNRCSLDNTAGVECQYNEGCEFGWTGFDGLCYRVEAASPKTPEEAARVCEAQDSTLAYVLSESENNFISNMLYTKFNNLSAVWTGGQYALIERQRSESRGGREGSEYEDSWVYKDKQHIISPDKAVWFPGFGYQLSSMRPQDEEKKSCLALSKIFYNSRTRNNTEVNYFWWDNVSCKTRLPFVCQKLAETSDCYNGTGVDYMGDAIRTEDGSLCQMWGSDNPDWRMRSSRGRSGRISSRARGRGRGRGSGRRGGAQRAGGRAFGRGGGRGRSGSSSRRRTSSGSSYSYSSSSSYSYSSSSVSSGGNTVTEHNFSGWRRNYLDDHNYCRNPDRDRKPWCWLNKKNGLYGYCNIRKCNATRPTSAPPASNLPNASFDSPMCNRPDKFFCPSMINYRPTCVRRIDVCDGYKDCIGGEDESPSFCRSYMCSPEEFYCSQSHRCIPTGRVCDGIPDCELRDDERPEACETYRPDYNSTETSVDLPGYQKTENIAEPELPLSTNLVIYLSLTLMECKARCDRSGRAAVTRCAGFIFTQQGIFNASECSLLTERLTEVTIGEATSLTYYEKEQTCDPTTQYSCQNGNCVSNRLKCNGFDDCGDFSDEVEPTSCERPRPTFSVRLSGGKGPYEGRLEVKLFKEWGLVCDDGLDASLGELVCRNLGYSQGFERLVFNAKREFGQGSGQFLMNSVDCSGINDTDASLYDCQHAGWKQGSCSINNIAGLVCRRQRACTSKEFRCVDRCVPLSAMCNGISDCPDMSDEMTCGNMTLQLRGINNSLTESAGFLEVVRGNISGTICDDQFGERELQVACRHLGFARGRGRIVSQGTYEVPRDLVMWVHDIACNGLESNLFDCNIASWGNSHCDVSEAVAIQCGLPDTTTQLPTTTAAPTTTQRTTTKPPPGATTTIGPTTSSLPGCGKRFGRFPMGRIINGYKAISGQFPWQVGIRLRLSSTQHQQWCGGTIISDRWIVSAAHCFEEHPKSSYMLRIGDVDNSMREKNEREMNVDLLIKHPGYTGNPEFDYDIALLRVKPDRLGYIKFHDTVQPACLPDRDLVPLPGTACHISGWGSIGAYDPPKNLMAAKVPLIDHARCNQLYLNRITQRMLCAGYEAGGIDSCQGDSGGPLVCSINGTYVLLGATSWGEGCAQPGAPGVYANVKNLREWIDQTIASNP</sequence>
<dbReference type="InterPro" id="IPR018114">
    <property type="entry name" value="TRYPSIN_HIS"/>
</dbReference>
<feature type="compositionally biased region" description="Basic residues" evidence="20">
    <location>
        <begin position="513"/>
        <end position="536"/>
    </location>
</feature>
<evidence type="ECO:0000256" key="8">
    <source>
        <dbReference type="ARBA" id="ARBA00022737"/>
    </source>
</evidence>
<evidence type="ECO:0000256" key="13">
    <source>
        <dbReference type="ARBA" id="ARBA00023157"/>
    </source>
</evidence>
<dbReference type="PRINTS" id="PR00018">
    <property type="entry name" value="KRINGLE"/>
</dbReference>
<dbReference type="InterPro" id="IPR043504">
    <property type="entry name" value="Peptidase_S1_PA_chymotrypsin"/>
</dbReference>
<keyword evidence="5 19" id="KW-0645">Protease</keyword>
<dbReference type="PANTHER" id="PTHR24252:SF10">
    <property type="entry name" value="SERINE PROTEASE 56"/>
    <property type="match status" value="1"/>
</dbReference>
<dbReference type="FunFam" id="2.40.10.10:FF:000003">
    <property type="entry name" value="Transmembrane serine protease 3"/>
    <property type="match status" value="1"/>
</dbReference>
<dbReference type="FunFam" id="3.10.250.10:FF:000007">
    <property type="entry name" value="Soluble scavenger receptor cysteine-rich domain-containing protein SSC5D"/>
    <property type="match status" value="1"/>
</dbReference>